<evidence type="ECO:0000256" key="1">
    <source>
        <dbReference type="ARBA" id="ARBA00023125"/>
    </source>
</evidence>
<gene>
    <name evidence="3" type="ORF">JK358_22850</name>
</gene>
<dbReference type="InterPro" id="IPR010982">
    <property type="entry name" value="Lambda_DNA-bd_dom_sf"/>
</dbReference>
<evidence type="ECO:0000313" key="3">
    <source>
        <dbReference type="EMBL" id="MBL1077243.1"/>
    </source>
</evidence>
<organism evidence="3 4">
    <name type="scientific">Nocardia acididurans</name>
    <dbReference type="NCBI Taxonomy" id="2802282"/>
    <lineage>
        <taxon>Bacteria</taxon>
        <taxon>Bacillati</taxon>
        <taxon>Actinomycetota</taxon>
        <taxon>Actinomycetes</taxon>
        <taxon>Mycobacteriales</taxon>
        <taxon>Nocardiaceae</taxon>
        <taxon>Nocardia</taxon>
    </lineage>
</organism>
<comment type="caution">
    <text evidence="3">The sequence shown here is derived from an EMBL/GenBank/DDBJ whole genome shotgun (WGS) entry which is preliminary data.</text>
</comment>
<evidence type="ECO:0000313" key="4">
    <source>
        <dbReference type="Proteomes" id="UP000602198"/>
    </source>
</evidence>
<dbReference type="Proteomes" id="UP000602198">
    <property type="component" value="Unassembled WGS sequence"/>
</dbReference>
<dbReference type="InterPro" id="IPR001387">
    <property type="entry name" value="Cro/C1-type_HTH"/>
</dbReference>
<dbReference type="PANTHER" id="PTHR46797:SF1">
    <property type="entry name" value="METHYLPHOSPHONATE SYNTHASE"/>
    <property type="match status" value="1"/>
</dbReference>
<dbReference type="InterPro" id="IPR050807">
    <property type="entry name" value="TransReg_Diox_bact_type"/>
</dbReference>
<feature type="domain" description="HTH cro/C1-type" evidence="2">
    <location>
        <begin position="12"/>
        <end position="62"/>
    </location>
</feature>
<dbReference type="PROSITE" id="PS50943">
    <property type="entry name" value="HTH_CROC1"/>
    <property type="match status" value="1"/>
</dbReference>
<accession>A0ABS1MDI6</accession>
<dbReference type="EMBL" id="JAERRJ010000008">
    <property type="protein sequence ID" value="MBL1077243.1"/>
    <property type="molecule type" value="Genomic_DNA"/>
</dbReference>
<protein>
    <submittedName>
        <fullName evidence="3">Helix-turn-helix transcriptional regulator</fullName>
    </submittedName>
</protein>
<dbReference type="Gene3D" id="1.10.260.40">
    <property type="entry name" value="lambda repressor-like DNA-binding domains"/>
    <property type="match status" value="1"/>
</dbReference>
<evidence type="ECO:0000259" key="2">
    <source>
        <dbReference type="PROSITE" id="PS50943"/>
    </source>
</evidence>
<keyword evidence="4" id="KW-1185">Reference proteome</keyword>
<proteinExistence type="predicted"/>
<sequence length="395" mass="42290">MEESLGERIKHRRGRALTQGQLAELVGISKSMVSQIEQDKRTPSIPVLQRIAAALDVDIRDLLGTKKSLPSTDPAAGIVAIRRALTPVDDLMQGSDEALQVSLSDAERTVDRAWGAYSFGRFELLAGLLPSGITRVRAAAHAAQGNEIPSAHEYLARINWVAGCALVHFGQPDLASIAIRDALAAAEKGNDELLLAALRGSVSWQLLVSGRHEEAHAVALQAAASIEPNGAASEQNLAVHGALLLQGATAAGRGQRVHEALALTEEAGAVAARIGRDTKWYESDFGPSQQVMQTVDINISNERFAEAMHAAKAMPNRGLGLTPVAQGRHLVDKAAAAVQLGQYQLALDLLLTAERVVGKEWVRYQTLLRTVVGVLLQHDRRTALREFAQRVGVSA</sequence>
<dbReference type="SMART" id="SM00530">
    <property type="entry name" value="HTH_XRE"/>
    <property type="match status" value="1"/>
</dbReference>
<keyword evidence="1" id="KW-0238">DNA-binding</keyword>
<dbReference type="SUPFAM" id="SSF47413">
    <property type="entry name" value="lambda repressor-like DNA-binding domains"/>
    <property type="match status" value="1"/>
</dbReference>
<dbReference type="PANTHER" id="PTHR46797">
    <property type="entry name" value="HTH-TYPE TRANSCRIPTIONAL REGULATOR"/>
    <property type="match status" value="1"/>
</dbReference>
<dbReference type="RefSeq" id="WP_201950041.1">
    <property type="nucleotide sequence ID" value="NZ_JAERRJ010000008.1"/>
</dbReference>
<dbReference type="CDD" id="cd00093">
    <property type="entry name" value="HTH_XRE"/>
    <property type="match status" value="1"/>
</dbReference>
<dbReference type="Pfam" id="PF01381">
    <property type="entry name" value="HTH_3"/>
    <property type="match status" value="1"/>
</dbReference>
<reference evidence="3 4" key="1">
    <citation type="submission" date="2021-01" db="EMBL/GenBank/DDBJ databases">
        <title>WGS of actinomycetes isolated from Thailand.</title>
        <authorList>
            <person name="Thawai C."/>
        </authorList>
    </citation>
    <scope>NUCLEOTIDE SEQUENCE [LARGE SCALE GENOMIC DNA]</scope>
    <source>
        <strain evidence="3 4">LPG 2</strain>
    </source>
</reference>
<name>A0ABS1MDI6_9NOCA</name>